<dbReference type="RefSeq" id="WP_130565758.1">
    <property type="nucleotide sequence ID" value="NZ_SHLY01000001.1"/>
</dbReference>
<dbReference type="EMBL" id="SHLY01000001">
    <property type="protein sequence ID" value="TAA48353.1"/>
    <property type="molecule type" value="Genomic_DNA"/>
</dbReference>
<keyword evidence="2" id="KW-1133">Transmembrane helix</keyword>
<keyword evidence="2" id="KW-0812">Transmembrane</keyword>
<evidence type="ECO:0000256" key="2">
    <source>
        <dbReference type="SAM" id="Phobius"/>
    </source>
</evidence>
<dbReference type="Proteomes" id="UP000292544">
    <property type="component" value="Unassembled WGS sequence"/>
</dbReference>
<feature type="transmembrane region" description="Helical" evidence="2">
    <location>
        <begin position="40"/>
        <end position="57"/>
    </location>
</feature>
<name>A0ABY1WUQ5_9GAMM</name>
<keyword evidence="2" id="KW-0472">Membrane</keyword>
<feature type="region of interest" description="Disordered" evidence="1">
    <location>
        <begin position="104"/>
        <end position="129"/>
    </location>
</feature>
<evidence type="ECO:0000256" key="1">
    <source>
        <dbReference type="SAM" id="MobiDB-lite"/>
    </source>
</evidence>
<gene>
    <name evidence="3" type="ORF">EXY25_03740</name>
</gene>
<feature type="transmembrane region" description="Helical" evidence="2">
    <location>
        <begin position="12"/>
        <end position="34"/>
    </location>
</feature>
<accession>A0ABY1WUQ5</accession>
<reference evidence="4" key="1">
    <citation type="submission" date="2019-02" db="EMBL/GenBank/DDBJ databases">
        <title>Draft genome sequence of Muricauda sp. 176CP4-71.</title>
        <authorList>
            <person name="Park J.-S."/>
        </authorList>
    </citation>
    <scope>NUCLEOTIDE SEQUENCE [LARGE SCALE GENOMIC DNA]</scope>
    <source>
        <strain evidence="4">176GS2-150</strain>
    </source>
</reference>
<evidence type="ECO:0008006" key="5">
    <source>
        <dbReference type="Google" id="ProtNLM"/>
    </source>
</evidence>
<protein>
    <recommendedName>
        <fullName evidence="5">Tim44-like domain-containing protein</fullName>
    </recommendedName>
</protein>
<keyword evidence="4" id="KW-1185">Reference proteome</keyword>
<proteinExistence type="predicted"/>
<organism evidence="3 4">
    <name type="scientific">Corallincola spongiicola</name>
    <dbReference type="NCBI Taxonomy" id="2520508"/>
    <lineage>
        <taxon>Bacteria</taxon>
        <taxon>Pseudomonadati</taxon>
        <taxon>Pseudomonadota</taxon>
        <taxon>Gammaproteobacteria</taxon>
        <taxon>Alteromonadales</taxon>
        <taxon>Psychromonadaceae</taxon>
        <taxon>Corallincola</taxon>
    </lineage>
</organism>
<sequence length="312" mass="35780">MNFFSLLTKAVMLTWIKDLVVAAMLGALLAIFFGFFSDRWFVSEAFLLFFLCTSIFATRRYIKDQKVAQPIADVSNMFNPKASKAQKQRALKLLMDEAKEEEEALEEIEAQDPSSDNNADSEDEHEPSSEVLLAQAKESAKTILNIFIRNKMLAKDAKLASKVKRFFEEYDVAEYGLDTNEFVQYMLPTASFQWDDDELDEDEQALFYQQVLQAVSSEPLMFKVHAADYDEATNKIQLKLDVNEHTEVWDFTHYDRQPSENFLIHLTLLLKEKANTLLHWQLGDEWASATLIPDNVASELTAKTDFVLGEIL</sequence>
<evidence type="ECO:0000313" key="4">
    <source>
        <dbReference type="Proteomes" id="UP000292544"/>
    </source>
</evidence>
<evidence type="ECO:0000313" key="3">
    <source>
        <dbReference type="EMBL" id="TAA48353.1"/>
    </source>
</evidence>
<comment type="caution">
    <text evidence="3">The sequence shown here is derived from an EMBL/GenBank/DDBJ whole genome shotgun (WGS) entry which is preliminary data.</text>
</comment>